<dbReference type="RefSeq" id="WP_052221639.1">
    <property type="nucleotide sequence ID" value="NZ_LHUR01000023.1"/>
</dbReference>
<gene>
    <name evidence="1" type="ORF">CLHOM_21020</name>
</gene>
<dbReference type="AlphaFoldDB" id="A0A0L6Z949"/>
<proteinExistence type="predicted"/>
<protein>
    <submittedName>
        <fullName evidence="1">Uncharacterized protein</fullName>
    </submittedName>
</protein>
<reference evidence="2" key="1">
    <citation type="submission" date="2015-08" db="EMBL/GenBank/DDBJ databases">
        <title>Genome sequence of the strict anaerobe Clostridium homopropionicum LuHBu1 (DSM 5847T).</title>
        <authorList>
            <person name="Poehlein A."/>
            <person name="Beck M."/>
            <person name="Schiel-Bengelsdorf B."/>
            <person name="Bengelsdorf F.R."/>
            <person name="Daniel R."/>
            <person name="Duerre P."/>
        </authorList>
    </citation>
    <scope>NUCLEOTIDE SEQUENCE [LARGE SCALE GENOMIC DNA]</scope>
    <source>
        <strain evidence="2">DSM 5847</strain>
    </source>
</reference>
<name>A0A0L6Z949_9CLOT</name>
<sequence>MKAKNLKQEIKNILSAIDKNFGKDSREYQDAEYYLDILETVYHYNYNDGIDLLNELKELLNKLSDRVPELAPERFSQHYPDVSEMIKYLDKWLSD</sequence>
<evidence type="ECO:0000313" key="2">
    <source>
        <dbReference type="Proteomes" id="UP000037043"/>
    </source>
</evidence>
<evidence type="ECO:0000313" key="1">
    <source>
        <dbReference type="EMBL" id="KOA19494.1"/>
    </source>
</evidence>
<keyword evidence="2" id="KW-1185">Reference proteome</keyword>
<dbReference type="EMBL" id="LHUR01000023">
    <property type="protein sequence ID" value="KOA19494.1"/>
    <property type="molecule type" value="Genomic_DNA"/>
</dbReference>
<dbReference type="PATRIC" id="fig|1121318.3.peg.2119"/>
<comment type="caution">
    <text evidence="1">The sequence shown here is derived from an EMBL/GenBank/DDBJ whole genome shotgun (WGS) entry which is preliminary data.</text>
</comment>
<dbReference type="Proteomes" id="UP000037043">
    <property type="component" value="Unassembled WGS sequence"/>
</dbReference>
<accession>A0A0L6Z949</accession>
<organism evidence="1 2">
    <name type="scientific">Clostridium homopropionicum DSM 5847</name>
    <dbReference type="NCBI Taxonomy" id="1121318"/>
    <lineage>
        <taxon>Bacteria</taxon>
        <taxon>Bacillati</taxon>
        <taxon>Bacillota</taxon>
        <taxon>Clostridia</taxon>
        <taxon>Eubacteriales</taxon>
        <taxon>Clostridiaceae</taxon>
        <taxon>Clostridium</taxon>
    </lineage>
</organism>